<dbReference type="Proteomes" id="UP000215914">
    <property type="component" value="Unassembled WGS sequence"/>
</dbReference>
<protein>
    <submittedName>
        <fullName evidence="1">Uncharacterized protein</fullName>
    </submittedName>
</protein>
<proteinExistence type="predicted"/>
<gene>
    <name evidence="1" type="ORF">HanXRQr2_Chr09g0405061</name>
</gene>
<accession>A0A9K3I8E3</accession>
<name>A0A9K3I8E3_HELAN</name>
<reference evidence="1" key="2">
    <citation type="submission" date="2020-06" db="EMBL/GenBank/DDBJ databases">
        <title>Helianthus annuus Genome sequencing and assembly Release 2.</title>
        <authorList>
            <person name="Gouzy J."/>
            <person name="Langlade N."/>
            <person name="Munos S."/>
        </authorList>
    </citation>
    <scope>NUCLEOTIDE SEQUENCE</scope>
    <source>
        <tissue evidence="1">Leaves</tissue>
    </source>
</reference>
<sequence length="78" mass="8371">MLYDGGGDADSIDSNGRASEILFEGKDDVSIGTGFLSHLGAGFLNIEYGYLCEIMGHGGLHKCSIICEFVYISLFNCL</sequence>
<evidence type="ECO:0000313" key="2">
    <source>
        <dbReference type="Proteomes" id="UP000215914"/>
    </source>
</evidence>
<keyword evidence="2" id="KW-1185">Reference proteome</keyword>
<evidence type="ECO:0000313" key="1">
    <source>
        <dbReference type="EMBL" id="KAF5792354.1"/>
    </source>
</evidence>
<dbReference type="AlphaFoldDB" id="A0A9K3I8E3"/>
<comment type="caution">
    <text evidence="1">The sequence shown here is derived from an EMBL/GenBank/DDBJ whole genome shotgun (WGS) entry which is preliminary data.</text>
</comment>
<organism evidence="1 2">
    <name type="scientific">Helianthus annuus</name>
    <name type="common">Common sunflower</name>
    <dbReference type="NCBI Taxonomy" id="4232"/>
    <lineage>
        <taxon>Eukaryota</taxon>
        <taxon>Viridiplantae</taxon>
        <taxon>Streptophyta</taxon>
        <taxon>Embryophyta</taxon>
        <taxon>Tracheophyta</taxon>
        <taxon>Spermatophyta</taxon>
        <taxon>Magnoliopsida</taxon>
        <taxon>eudicotyledons</taxon>
        <taxon>Gunneridae</taxon>
        <taxon>Pentapetalae</taxon>
        <taxon>asterids</taxon>
        <taxon>campanulids</taxon>
        <taxon>Asterales</taxon>
        <taxon>Asteraceae</taxon>
        <taxon>Asteroideae</taxon>
        <taxon>Heliantheae alliance</taxon>
        <taxon>Heliantheae</taxon>
        <taxon>Helianthus</taxon>
    </lineage>
</organism>
<dbReference type="Gramene" id="mRNA:HanXRQr2_Chr09g0405061">
    <property type="protein sequence ID" value="mRNA:HanXRQr2_Chr09g0405061"/>
    <property type="gene ID" value="HanXRQr2_Chr09g0405061"/>
</dbReference>
<dbReference type="EMBL" id="MNCJ02000324">
    <property type="protein sequence ID" value="KAF5792354.1"/>
    <property type="molecule type" value="Genomic_DNA"/>
</dbReference>
<reference evidence="1" key="1">
    <citation type="journal article" date="2017" name="Nature">
        <title>The sunflower genome provides insights into oil metabolism, flowering and Asterid evolution.</title>
        <authorList>
            <person name="Badouin H."/>
            <person name="Gouzy J."/>
            <person name="Grassa C.J."/>
            <person name="Murat F."/>
            <person name="Staton S.E."/>
            <person name="Cottret L."/>
            <person name="Lelandais-Briere C."/>
            <person name="Owens G.L."/>
            <person name="Carrere S."/>
            <person name="Mayjonade B."/>
            <person name="Legrand L."/>
            <person name="Gill N."/>
            <person name="Kane N.C."/>
            <person name="Bowers J.E."/>
            <person name="Hubner S."/>
            <person name="Bellec A."/>
            <person name="Berard A."/>
            <person name="Berges H."/>
            <person name="Blanchet N."/>
            <person name="Boniface M.C."/>
            <person name="Brunel D."/>
            <person name="Catrice O."/>
            <person name="Chaidir N."/>
            <person name="Claudel C."/>
            <person name="Donnadieu C."/>
            <person name="Faraut T."/>
            <person name="Fievet G."/>
            <person name="Helmstetter N."/>
            <person name="King M."/>
            <person name="Knapp S.J."/>
            <person name="Lai Z."/>
            <person name="Le Paslier M.C."/>
            <person name="Lippi Y."/>
            <person name="Lorenzon L."/>
            <person name="Mandel J.R."/>
            <person name="Marage G."/>
            <person name="Marchand G."/>
            <person name="Marquand E."/>
            <person name="Bret-Mestries E."/>
            <person name="Morien E."/>
            <person name="Nambeesan S."/>
            <person name="Nguyen T."/>
            <person name="Pegot-Espagnet P."/>
            <person name="Pouilly N."/>
            <person name="Raftis F."/>
            <person name="Sallet E."/>
            <person name="Schiex T."/>
            <person name="Thomas J."/>
            <person name="Vandecasteele C."/>
            <person name="Vares D."/>
            <person name="Vear F."/>
            <person name="Vautrin S."/>
            <person name="Crespi M."/>
            <person name="Mangin B."/>
            <person name="Burke J.M."/>
            <person name="Salse J."/>
            <person name="Munos S."/>
            <person name="Vincourt P."/>
            <person name="Rieseberg L.H."/>
            <person name="Langlade N.B."/>
        </authorList>
    </citation>
    <scope>NUCLEOTIDE SEQUENCE</scope>
    <source>
        <tissue evidence="1">Leaves</tissue>
    </source>
</reference>